<evidence type="ECO:0000256" key="1">
    <source>
        <dbReference type="ARBA" id="ARBA00004167"/>
    </source>
</evidence>
<evidence type="ECO:0000256" key="4">
    <source>
        <dbReference type="ARBA" id="ARBA00023136"/>
    </source>
</evidence>
<dbReference type="SMART" id="SM00564">
    <property type="entry name" value="PQQ"/>
    <property type="match status" value="4"/>
</dbReference>
<keyword evidence="4" id="KW-0472">Membrane</keyword>
<evidence type="ECO:0000256" key="3">
    <source>
        <dbReference type="ARBA" id="ARBA00022989"/>
    </source>
</evidence>
<keyword evidence="7" id="KW-1185">Reference proteome</keyword>
<organism evidence="6 7">
    <name type="scientific">Hyella patelloides LEGE 07179</name>
    <dbReference type="NCBI Taxonomy" id="945734"/>
    <lineage>
        <taxon>Bacteria</taxon>
        <taxon>Bacillati</taxon>
        <taxon>Cyanobacteriota</taxon>
        <taxon>Cyanophyceae</taxon>
        <taxon>Pleurocapsales</taxon>
        <taxon>Hyellaceae</taxon>
        <taxon>Hyella</taxon>
    </lineage>
</organism>
<dbReference type="GO" id="GO:0016020">
    <property type="term" value="C:membrane"/>
    <property type="evidence" value="ECO:0007669"/>
    <property type="project" value="UniProtKB-SubCell"/>
</dbReference>
<dbReference type="Proteomes" id="UP000320055">
    <property type="component" value="Unassembled WGS sequence"/>
</dbReference>
<dbReference type="Gene3D" id="2.130.10.10">
    <property type="entry name" value="YVTN repeat-like/Quinoprotein amine dehydrogenase"/>
    <property type="match status" value="1"/>
</dbReference>
<dbReference type="InterPro" id="IPR018391">
    <property type="entry name" value="PQQ_b-propeller_rpt"/>
</dbReference>
<dbReference type="InterPro" id="IPR002372">
    <property type="entry name" value="PQQ_rpt_dom"/>
</dbReference>
<sequence>MFKQQKSKFLGIVFLLILFSLIQTAISKKKTSLLANNSPKTETKQIEKSSETQQINFPLKWRTKIGLTTFRSTISYSNGKIIVGSNGESRSTLNDSSDGVYVIDSKTGKILRHIKNEVAGDTDINGVAIHQNILFFGSDNDRVFSYNFNGNQNWSFETNSDIEGAPSLTDITGDSFPDVIVASENGTVYALDGKNGNLIWNFQNQMEQAEGKYEYLSSQAFMSSPAVVDINNDGFRDVLIGGRNAIFYALDGKTGSVIWQYHTGSGIHSSAMAAHIDRNLRIILAESYSDIHLLDAKGQLQAKYELSAPSGGIQGLFSSPIYTPNGNIAIGSAWWDSQDDGFWLIPINTQNNELTSPLFTGENRVSATPLVADILGQKEPQIIIVLENNKLMVSSESGDLIATMAKEAQVEATPLIADIDNDGKNELLIAANDGYLYCYETNGGGSIYWGQFRGNNYNTGTF</sequence>
<dbReference type="InterPro" id="IPR011047">
    <property type="entry name" value="Quinoprotein_ADH-like_sf"/>
</dbReference>
<dbReference type="SUPFAM" id="SSF50998">
    <property type="entry name" value="Quinoprotein alcohol dehydrogenase-like"/>
    <property type="match status" value="2"/>
</dbReference>
<dbReference type="PANTHER" id="PTHR21419">
    <property type="match status" value="1"/>
</dbReference>
<evidence type="ECO:0000259" key="5">
    <source>
        <dbReference type="Pfam" id="PF13360"/>
    </source>
</evidence>
<keyword evidence="3" id="KW-1133">Transmembrane helix</keyword>
<evidence type="ECO:0000313" key="7">
    <source>
        <dbReference type="Proteomes" id="UP000320055"/>
    </source>
</evidence>
<dbReference type="EMBL" id="CAACVJ010000592">
    <property type="protein sequence ID" value="VEP17661.1"/>
    <property type="molecule type" value="Genomic_DNA"/>
</dbReference>
<dbReference type="Pfam" id="PF13360">
    <property type="entry name" value="PQQ_2"/>
    <property type="match status" value="1"/>
</dbReference>
<proteinExistence type="predicted"/>
<evidence type="ECO:0000256" key="2">
    <source>
        <dbReference type="ARBA" id="ARBA00022692"/>
    </source>
</evidence>
<dbReference type="AlphaFoldDB" id="A0A563W1V9"/>
<reference evidence="6 7" key="1">
    <citation type="submission" date="2019-01" db="EMBL/GenBank/DDBJ databases">
        <authorList>
            <person name="Brito A."/>
        </authorList>
    </citation>
    <scope>NUCLEOTIDE SEQUENCE [LARGE SCALE GENOMIC DNA]</scope>
    <source>
        <strain evidence="6">1</strain>
    </source>
</reference>
<accession>A0A563W1V9</accession>
<name>A0A563W1V9_9CYAN</name>
<dbReference type="RefSeq" id="WP_144876045.1">
    <property type="nucleotide sequence ID" value="NZ_LR214365.1"/>
</dbReference>
<dbReference type="InterPro" id="IPR015943">
    <property type="entry name" value="WD40/YVTN_repeat-like_dom_sf"/>
</dbReference>
<protein>
    <recommendedName>
        <fullName evidence="5">Pyrrolo-quinoline quinone repeat domain-containing protein</fullName>
    </recommendedName>
</protein>
<feature type="domain" description="Pyrrolo-quinoline quinone repeat" evidence="5">
    <location>
        <begin position="99"/>
        <end position="261"/>
    </location>
</feature>
<dbReference type="PANTHER" id="PTHR21419:SF30">
    <property type="entry name" value="IG-LIKE DOMAIN-CONTAINING PROTEIN"/>
    <property type="match status" value="1"/>
</dbReference>
<evidence type="ECO:0000313" key="6">
    <source>
        <dbReference type="EMBL" id="VEP17661.1"/>
    </source>
</evidence>
<gene>
    <name evidence="6" type="ORF">H1P_6310008</name>
</gene>
<dbReference type="InterPro" id="IPR045232">
    <property type="entry name" value="FAM234"/>
</dbReference>
<comment type="subcellular location">
    <subcellularLocation>
        <location evidence="1">Membrane</location>
        <topology evidence="1">Single-pass membrane protein</topology>
    </subcellularLocation>
</comment>
<keyword evidence="2" id="KW-0812">Transmembrane</keyword>
<dbReference type="OrthoDB" id="7012117at2"/>